<evidence type="ECO:0000313" key="10">
    <source>
        <dbReference type="EMBL" id="SFD34151.1"/>
    </source>
</evidence>
<dbReference type="RefSeq" id="WP_093840569.1">
    <property type="nucleotide sequence ID" value="NZ_FOLM01000013.1"/>
</dbReference>
<feature type="transmembrane region" description="Helical" evidence="7">
    <location>
        <begin position="252"/>
        <end position="271"/>
    </location>
</feature>
<comment type="similarity">
    <text evidence="7">Belongs to the binding-protein-dependent transport system permease family.</text>
</comment>
<feature type="transmembrane region" description="Helical" evidence="7">
    <location>
        <begin position="200"/>
        <end position="221"/>
    </location>
</feature>
<keyword evidence="11" id="KW-1185">Reference proteome</keyword>
<dbReference type="Proteomes" id="UP000199207">
    <property type="component" value="Unassembled WGS sequence"/>
</dbReference>
<dbReference type="Pfam" id="PF00528">
    <property type="entry name" value="BPD_transp_1"/>
    <property type="match status" value="1"/>
</dbReference>
<accession>A0A1I1RIN4</accession>
<dbReference type="CDD" id="cd06261">
    <property type="entry name" value="TM_PBP2"/>
    <property type="match status" value="1"/>
</dbReference>
<keyword evidence="6 7" id="KW-0472">Membrane</keyword>
<evidence type="ECO:0000256" key="4">
    <source>
        <dbReference type="ARBA" id="ARBA00022692"/>
    </source>
</evidence>
<name>A0A1I1RIN4_9ACTN</name>
<keyword evidence="3" id="KW-1003">Cell membrane</keyword>
<evidence type="ECO:0000256" key="7">
    <source>
        <dbReference type="RuleBase" id="RU363032"/>
    </source>
</evidence>
<evidence type="ECO:0000259" key="9">
    <source>
        <dbReference type="PROSITE" id="PS50928"/>
    </source>
</evidence>
<dbReference type="EMBL" id="FOLM01000013">
    <property type="protein sequence ID" value="SFD34151.1"/>
    <property type="molecule type" value="Genomic_DNA"/>
</dbReference>
<proteinExistence type="inferred from homology"/>
<gene>
    <name evidence="10" type="ORF">SAMN05421773_113123</name>
</gene>
<evidence type="ECO:0000256" key="6">
    <source>
        <dbReference type="ARBA" id="ARBA00023136"/>
    </source>
</evidence>
<organism evidence="10 11">
    <name type="scientific">Streptomyces aidingensis</name>
    <dbReference type="NCBI Taxonomy" id="910347"/>
    <lineage>
        <taxon>Bacteria</taxon>
        <taxon>Bacillati</taxon>
        <taxon>Actinomycetota</taxon>
        <taxon>Actinomycetes</taxon>
        <taxon>Kitasatosporales</taxon>
        <taxon>Streptomycetaceae</taxon>
        <taxon>Streptomyces</taxon>
    </lineage>
</organism>
<evidence type="ECO:0000256" key="5">
    <source>
        <dbReference type="ARBA" id="ARBA00022989"/>
    </source>
</evidence>
<comment type="subcellular location">
    <subcellularLocation>
        <location evidence="1 7">Cell membrane</location>
        <topology evidence="1 7">Multi-pass membrane protein</topology>
    </subcellularLocation>
</comment>
<dbReference type="InterPro" id="IPR000515">
    <property type="entry name" value="MetI-like"/>
</dbReference>
<feature type="transmembrane region" description="Helical" evidence="7">
    <location>
        <begin position="54"/>
        <end position="80"/>
    </location>
</feature>
<sequence length="344" mass="38409">MTTEHHLAAPPSGGAAPRQERPPGRGRAARKALDPKAVRRRSLRYRLDTKFSPYGFISPFFLFFAAFGLFPLLFTGWAALHRVQLHNPTDMEWAGLHNFTRLLEDEFFWNSLKNTFLIGMISTVPQLLMALGLAHLLNYKLRASNFWRVALLTPYATSVAAATLVFALLYGRDYGMINWALGLVGIDNIDWQSGDWVSKFAVSTIVIWRWTGYNTLIYLAAMQAVPSDLYESAAIDGASRWKQFLYVTIPSLRPTILFTIVVSTIGAMQLFGEPLLFGSGADGGPSHQFQTIGLYMYQIGWFNFNLGRASAIAWAMFLILILIGLINWGLTKWVNKSSGIGKGA</sequence>
<feature type="region of interest" description="Disordered" evidence="8">
    <location>
        <begin position="1"/>
        <end position="35"/>
    </location>
</feature>
<dbReference type="OrthoDB" id="4319190at2"/>
<feature type="transmembrane region" description="Helical" evidence="7">
    <location>
        <begin position="311"/>
        <end position="330"/>
    </location>
</feature>
<dbReference type="AlphaFoldDB" id="A0A1I1RIN4"/>
<dbReference type="STRING" id="910347.SAMN05421773_113123"/>
<evidence type="ECO:0000256" key="1">
    <source>
        <dbReference type="ARBA" id="ARBA00004651"/>
    </source>
</evidence>
<keyword evidence="4 7" id="KW-0812">Transmembrane</keyword>
<dbReference type="Gene3D" id="1.10.3720.10">
    <property type="entry name" value="MetI-like"/>
    <property type="match status" value="1"/>
</dbReference>
<keyword evidence="5 7" id="KW-1133">Transmembrane helix</keyword>
<protein>
    <submittedName>
        <fullName evidence="10">Cellobiose transport system permease protein</fullName>
    </submittedName>
</protein>
<feature type="domain" description="ABC transmembrane type-1" evidence="9">
    <location>
        <begin position="112"/>
        <end position="327"/>
    </location>
</feature>
<dbReference type="SUPFAM" id="SSF161098">
    <property type="entry name" value="MetI-like"/>
    <property type="match status" value="1"/>
</dbReference>
<dbReference type="PROSITE" id="PS50928">
    <property type="entry name" value="ABC_TM1"/>
    <property type="match status" value="1"/>
</dbReference>
<dbReference type="InterPro" id="IPR035906">
    <property type="entry name" value="MetI-like_sf"/>
</dbReference>
<keyword evidence="2 7" id="KW-0813">Transport</keyword>
<evidence type="ECO:0000256" key="3">
    <source>
        <dbReference type="ARBA" id="ARBA00022475"/>
    </source>
</evidence>
<evidence type="ECO:0000313" key="11">
    <source>
        <dbReference type="Proteomes" id="UP000199207"/>
    </source>
</evidence>
<evidence type="ECO:0000256" key="2">
    <source>
        <dbReference type="ARBA" id="ARBA00022448"/>
    </source>
</evidence>
<reference evidence="10 11" key="1">
    <citation type="submission" date="2016-10" db="EMBL/GenBank/DDBJ databases">
        <authorList>
            <person name="de Groot N.N."/>
        </authorList>
    </citation>
    <scope>NUCLEOTIDE SEQUENCE [LARGE SCALE GENOMIC DNA]</scope>
    <source>
        <strain evidence="10 11">CGMCC 4.5739</strain>
    </source>
</reference>
<dbReference type="InterPro" id="IPR051393">
    <property type="entry name" value="ABC_transporter_permease"/>
</dbReference>
<feature type="transmembrane region" description="Helical" evidence="7">
    <location>
        <begin position="149"/>
        <end position="170"/>
    </location>
</feature>
<evidence type="ECO:0000256" key="8">
    <source>
        <dbReference type="SAM" id="MobiDB-lite"/>
    </source>
</evidence>
<dbReference type="PANTHER" id="PTHR30193:SF37">
    <property type="entry name" value="INNER MEMBRANE ABC TRANSPORTER PERMEASE PROTEIN YCJO"/>
    <property type="match status" value="1"/>
</dbReference>
<feature type="transmembrane region" description="Helical" evidence="7">
    <location>
        <begin position="116"/>
        <end position="137"/>
    </location>
</feature>
<dbReference type="GO" id="GO:0005886">
    <property type="term" value="C:plasma membrane"/>
    <property type="evidence" value="ECO:0007669"/>
    <property type="project" value="UniProtKB-SubCell"/>
</dbReference>
<dbReference type="PANTHER" id="PTHR30193">
    <property type="entry name" value="ABC TRANSPORTER PERMEASE PROTEIN"/>
    <property type="match status" value="1"/>
</dbReference>
<dbReference type="GO" id="GO:0055085">
    <property type="term" value="P:transmembrane transport"/>
    <property type="evidence" value="ECO:0007669"/>
    <property type="project" value="InterPro"/>
</dbReference>